<dbReference type="EMBL" id="JAHRIO010074366">
    <property type="protein sequence ID" value="MEQ2183137.1"/>
    <property type="molecule type" value="Genomic_DNA"/>
</dbReference>
<proteinExistence type="predicted"/>
<evidence type="ECO:0000313" key="3">
    <source>
        <dbReference type="Proteomes" id="UP001476798"/>
    </source>
</evidence>
<evidence type="ECO:0000313" key="2">
    <source>
        <dbReference type="EMBL" id="MEQ2183137.1"/>
    </source>
</evidence>
<gene>
    <name evidence="2" type="ORF">GOODEAATRI_029554</name>
</gene>
<comment type="caution">
    <text evidence="2">The sequence shown here is derived from an EMBL/GenBank/DDBJ whole genome shotgun (WGS) entry which is preliminary data.</text>
</comment>
<sequence>MAHLDSVSEDVVCDQNVTSGPTEVRTYASDQCLNVLFISLHRKDNAEQIARLTQAHRQIRRKYREQVWRLEQKVAAMMESQHSQSEAAKAAGEGSELRREETVL</sequence>
<dbReference type="Proteomes" id="UP001476798">
    <property type="component" value="Unassembled WGS sequence"/>
</dbReference>
<feature type="compositionally biased region" description="Low complexity" evidence="1">
    <location>
        <begin position="85"/>
        <end position="94"/>
    </location>
</feature>
<evidence type="ECO:0000256" key="1">
    <source>
        <dbReference type="SAM" id="MobiDB-lite"/>
    </source>
</evidence>
<feature type="compositionally biased region" description="Basic and acidic residues" evidence="1">
    <location>
        <begin position="95"/>
        <end position="104"/>
    </location>
</feature>
<name>A0ABV0PI31_9TELE</name>
<keyword evidence="3" id="KW-1185">Reference proteome</keyword>
<accession>A0ABV0PI31</accession>
<protein>
    <submittedName>
        <fullName evidence="2">Uncharacterized protein</fullName>
    </submittedName>
</protein>
<feature type="region of interest" description="Disordered" evidence="1">
    <location>
        <begin position="78"/>
        <end position="104"/>
    </location>
</feature>
<reference evidence="2 3" key="1">
    <citation type="submission" date="2021-06" db="EMBL/GenBank/DDBJ databases">
        <authorList>
            <person name="Palmer J.M."/>
        </authorList>
    </citation>
    <scope>NUCLEOTIDE SEQUENCE [LARGE SCALE GENOMIC DNA]</scope>
    <source>
        <strain evidence="2 3">GA_2019</strain>
        <tissue evidence="2">Muscle</tissue>
    </source>
</reference>
<organism evidence="2 3">
    <name type="scientific">Goodea atripinnis</name>
    <dbReference type="NCBI Taxonomy" id="208336"/>
    <lineage>
        <taxon>Eukaryota</taxon>
        <taxon>Metazoa</taxon>
        <taxon>Chordata</taxon>
        <taxon>Craniata</taxon>
        <taxon>Vertebrata</taxon>
        <taxon>Euteleostomi</taxon>
        <taxon>Actinopterygii</taxon>
        <taxon>Neopterygii</taxon>
        <taxon>Teleostei</taxon>
        <taxon>Neoteleostei</taxon>
        <taxon>Acanthomorphata</taxon>
        <taxon>Ovalentaria</taxon>
        <taxon>Atherinomorphae</taxon>
        <taxon>Cyprinodontiformes</taxon>
        <taxon>Goodeidae</taxon>
        <taxon>Goodea</taxon>
    </lineage>
</organism>